<evidence type="ECO:0000313" key="6">
    <source>
        <dbReference type="EMBL" id="MCP1673915.1"/>
    </source>
</evidence>
<dbReference type="SUPFAM" id="SSF53822">
    <property type="entry name" value="Periplasmic binding protein-like I"/>
    <property type="match status" value="1"/>
</dbReference>
<comment type="caution">
    <text evidence="6">The sequence shown here is derived from an EMBL/GenBank/DDBJ whole genome shotgun (WGS) entry which is preliminary data.</text>
</comment>
<keyword evidence="2" id="KW-0805">Transcription regulation</keyword>
<dbReference type="InterPro" id="IPR028082">
    <property type="entry name" value="Peripla_BP_I"/>
</dbReference>
<keyword evidence="4" id="KW-0804">Transcription</keyword>
<dbReference type="InterPro" id="IPR010982">
    <property type="entry name" value="Lambda_DNA-bd_dom_sf"/>
</dbReference>
<reference evidence="6" key="1">
    <citation type="submission" date="2022-03" db="EMBL/GenBank/DDBJ databases">
        <title>Genomic Encyclopedia of Type Strains, Phase III (KMG-III): the genomes of soil and plant-associated and newly described type strains.</title>
        <authorList>
            <person name="Whitman W."/>
        </authorList>
    </citation>
    <scope>NUCLEOTIDE SEQUENCE</scope>
    <source>
        <strain evidence="6">ANL 6-2</strain>
    </source>
</reference>
<organism evidence="6 7">
    <name type="scientific">Natronocella acetinitrilica</name>
    <dbReference type="NCBI Taxonomy" id="414046"/>
    <lineage>
        <taxon>Bacteria</taxon>
        <taxon>Pseudomonadati</taxon>
        <taxon>Pseudomonadota</taxon>
        <taxon>Gammaproteobacteria</taxon>
        <taxon>Chromatiales</taxon>
        <taxon>Ectothiorhodospiraceae</taxon>
        <taxon>Natronocella</taxon>
    </lineage>
</organism>
<evidence type="ECO:0000313" key="7">
    <source>
        <dbReference type="Proteomes" id="UP001205843"/>
    </source>
</evidence>
<feature type="domain" description="HTH lacI-type" evidence="5">
    <location>
        <begin position="2"/>
        <end position="56"/>
    </location>
</feature>
<dbReference type="CDD" id="cd06288">
    <property type="entry name" value="PBP1_sucrose_transcription_regulator"/>
    <property type="match status" value="1"/>
</dbReference>
<dbReference type="Pfam" id="PF00356">
    <property type="entry name" value="LacI"/>
    <property type="match status" value="1"/>
</dbReference>
<dbReference type="Pfam" id="PF13377">
    <property type="entry name" value="Peripla_BP_3"/>
    <property type="match status" value="1"/>
</dbReference>
<dbReference type="CDD" id="cd01392">
    <property type="entry name" value="HTH_LacI"/>
    <property type="match status" value="1"/>
</dbReference>
<evidence type="ECO:0000256" key="2">
    <source>
        <dbReference type="ARBA" id="ARBA00023015"/>
    </source>
</evidence>
<keyword evidence="3" id="KW-0238">DNA-binding</keyword>
<dbReference type="RefSeq" id="WP_253475215.1">
    <property type="nucleotide sequence ID" value="NZ_JALJXV010000002.1"/>
</dbReference>
<dbReference type="AlphaFoldDB" id="A0AAE3G184"/>
<dbReference type="PROSITE" id="PS50932">
    <property type="entry name" value="HTH_LACI_2"/>
    <property type="match status" value="1"/>
</dbReference>
<keyword evidence="1" id="KW-0678">Repressor</keyword>
<evidence type="ECO:0000256" key="3">
    <source>
        <dbReference type="ARBA" id="ARBA00023125"/>
    </source>
</evidence>
<keyword evidence="7" id="KW-1185">Reference proteome</keyword>
<dbReference type="EMBL" id="JALJXV010000002">
    <property type="protein sequence ID" value="MCP1673915.1"/>
    <property type="molecule type" value="Genomic_DNA"/>
</dbReference>
<dbReference type="Proteomes" id="UP001205843">
    <property type="component" value="Unassembled WGS sequence"/>
</dbReference>
<evidence type="ECO:0000256" key="1">
    <source>
        <dbReference type="ARBA" id="ARBA00022491"/>
    </source>
</evidence>
<dbReference type="Gene3D" id="1.10.260.40">
    <property type="entry name" value="lambda repressor-like DNA-binding domains"/>
    <property type="match status" value="1"/>
</dbReference>
<dbReference type="PANTHER" id="PTHR30146">
    <property type="entry name" value="LACI-RELATED TRANSCRIPTIONAL REPRESSOR"/>
    <property type="match status" value="1"/>
</dbReference>
<dbReference type="GO" id="GO:0003700">
    <property type="term" value="F:DNA-binding transcription factor activity"/>
    <property type="evidence" value="ECO:0007669"/>
    <property type="project" value="TreeGrafter"/>
</dbReference>
<sequence>MSTLKDIAREAGVSIKTASRVINGEAPIRPETRSRVQAVIDRLGYEPSHAARMMRTRRSGVVGFMTDVVASTPYSVDMVRGMQDELRAFGKTMLIANTERDAQREREFLRMFRQHRVEGMVFASMFHRRLHTVPEAGAPLVLLNCYADDWQGASLVPDDHGGGYAAARYLLDQGHRHLGVISLNPVLPATQLRLAALRTALAERGLSLSPDLVQCGFVGPLEAEQLSAFEAAMEMLRRPDRPSAILCGNDQIALQVYCAAQDRGLQVPGDLSVMGFDDLKLISETLRPALTTVALPYAEMGRLAVRALVDPSQAPMSTVPQRVPCLLRVRDSVAPPTRP</sequence>
<dbReference type="GO" id="GO:0000976">
    <property type="term" value="F:transcription cis-regulatory region binding"/>
    <property type="evidence" value="ECO:0007669"/>
    <property type="project" value="TreeGrafter"/>
</dbReference>
<evidence type="ECO:0000259" key="5">
    <source>
        <dbReference type="PROSITE" id="PS50932"/>
    </source>
</evidence>
<dbReference type="PRINTS" id="PR00036">
    <property type="entry name" value="HTHLACI"/>
</dbReference>
<evidence type="ECO:0000256" key="4">
    <source>
        <dbReference type="ARBA" id="ARBA00023163"/>
    </source>
</evidence>
<name>A0AAE3G184_9GAMM</name>
<proteinExistence type="predicted"/>
<accession>A0AAE3G184</accession>
<gene>
    <name evidence="6" type="ORF">J2T57_001014</name>
</gene>
<dbReference type="InterPro" id="IPR000843">
    <property type="entry name" value="HTH_LacI"/>
</dbReference>
<dbReference type="PANTHER" id="PTHR30146:SF148">
    <property type="entry name" value="HTH-TYPE TRANSCRIPTIONAL REPRESSOR PURR-RELATED"/>
    <property type="match status" value="1"/>
</dbReference>
<dbReference type="SMART" id="SM00354">
    <property type="entry name" value="HTH_LACI"/>
    <property type="match status" value="1"/>
</dbReference>
<protein>
    <submittedName>
        <fullName evidence="6">LacI family transcriptional regulator</fullName>
    </submittedName>
</protein>
<dbReference type="Gene3D" id="3.40.50.2300">
    <property type="match status" value="2"/>
</dbReference>
<dbReference type="SUPFAM" id="SSF47413">
    <property type="entry name" value="lambda repressor-like DNA-binding domains"/>
    <property type="match status" value="1"/>
</dbReference>
<dbReference type="InterPro" id="IPR046335">
    <property type="entry name" value="LacI/GalR-like_sensor"/>
</dbReference>
<dbReference type="PROSITE" id="PS00356">
    <property type="entry name" value="HTH_LACI_1"/>
    <property type="match status" value="1"/>
</dbReference>